<dbReference type="EMBL" id="CAJOBH010016875">
    <property type="protein sequence ID" value="CAF4196010.1"/>
    <property type="molecule type" value="Genomic_DNA"/>
</dbReference>
<sequence length="76" mass="8821">SSSPSNSNSQERDNLVQRWPELMKNIDRRIQRWTSRSDLLALVLIFCQGRLWLAAVQLSSPTSPPLKFYSKGYLIR</sequence>
<gene>
    <name evidence="1" type="ORF">BYL167_LOCUS23448</name>
</gene>
<feature type="non-terminal residue" evidence="1">
    <location>
        <position position="1"/>
    </location>
</feature>
<organism evidence="1 2">
    <name type="scientific">Rotaria magnacalcarata</name>
    <dbReference type="NCBI Taxonomy" id="392030"/>
    <lineage>
        <taxon>Eukaryota</taxon>
        <taxon>Metazoa</taxon>
        <taxon>Spiralia</taxon>
        <taxon>Gnathifera</taxon>
        <taxon>Rotifera</taxon>
        <taxon>Eurotatoria</taxon>
        <taxon>Bdelloidea</taxon>
        <taxon>Philodinida</taxon>
        <taxon>Philodinidae</taxon>
        <taxon>Rotaria</taxon>
    </lineage>
</organism>
<dbReference type="AlphaFoldDB" id="A0A8S2RZT6"/>
<name>A0A8S2RZT6_9BILA</name>
<evidence type="ECO:0000313" key="2">
    <source>
        <dbReference type="Proteomes" id="UP000681967"/>
    </source>
</evidence>
<proteinExistence type="predicted"/>
<accession>A0A8S2RZT6</accession>
<evidence type="ECO:0000313" key="1">
    <source>
        <dbReference type="EMBL" id="CAF4196010.1"/>
    </source>
</evidence>
<reference evidence="1" key="1">
    <citation type="submission" date="2021-02" db="EMBL/GenBank/DDBJ databases">
        <authorList>
            <person name="Nowell W R."/>
        </authorList>
    </citation>
    <scope>NUCLEOTIDE SEQUENCE</scope>
</reference>
<protein>
    <submittedName>
        <fullName evidence="1">Uncharacterized protein</fullName>
    </submittedName>
</protein>
<comment type="caution">
    <text evidence="1">The sequence shown here is derived from an EMBL/GenBank/DDBJ whole genome shotgun (WGS) entry which is preliminary data.</text>
</comment>
<dbReference type="Proteomes" id="UP000681967">
    <property type="component" value="Unassembled WGS sequence"/>
</dbReference>